<dbReference type="GO" id="GO:0015934">
    <property type="term" value="C:large ribosomal subunit"/>
    <property type="evidence" value="ECO:0007669"/>
    <property type="project" value="InterPro"/>
</dbReference>
<dbReference type="InterPro" id="IPR005727">
    <property type="entry name" value="Ribosomal_uL22_bac/chlpt-type"/>
</dbReference>
<dbReference type="AlphaFoldDB" id="A0AAW1NYR4"/>
<dbReference type="CDD" id="cd00336">
    <property type="entry name" value="Ribosomal_L22"/>
    <property type="match status" value="1"/>
</dbReference>
<evidence type="ECO:0000256" key="6">
    <source>
        <dbReference type="ARBA" id="ARBA00022980"/>
    </source>
</evidence>
<evidence type="ECO:0000256" key="2">
    <source>
        <dbReference type="ARBA" id="ARBA00009451"/>
    </source>
</evidence>
<dbReference type="PANTHER" id="PTHR13501">
    <property type="entry name" value="CHLOROPLAST 50S RIBOSOMAL PROTEIN L22-RELATED"/>
    <property type="match status" value="1"/>
</dbReference>
<sequence length="160" mass="17918">MAAPHRHLGACQSIRGVALAVAQRTVRVQRVAPLTVCKVITTRKQADAPEAEAHLRFQRGSTHKVRRVLDAIRGRTYEDALMILEYSPYRACEPIQKTLLSAAANAKNNQGMSKTKLFVSECFSDEGPVLKRFQPRAKGRPFRILKPMCHITIKVQERAA</sequence>
<comment type="subcellular location">
    <subcellularLocation>
        <location evidence="1">Plastid</location>
    </subcellularLocation>
</comment>
<dbReference type="InterPro" id="IPR001063">
    <property type="entry name" value="Ribosomal_uL22"/>
</dbReference>
<dbReference type="PANTHER" id="PTHR13501:SF10">
    <property type="entry name" value="LARGE RIBOSOMAL SUBUNIT PROTEIN UL22M"/>
    <property type="match status" value="1"/>
</dbReference>
<dbReference type="InterPro" id="IPR047867">
    <property type="entry name" value="Ribosomal_uL22_bac/org-type"/>
</dbReference>
<organism evidence="10 11">
    <name type="scientific">[Myrmecia] bisecta</name>
    <dbReference type="NCBI Taxonomy" id="41462"/>
    <lineage>
        <taxon>Eukaryota</taxon>
        <taxon>Viridiplantae</taxon>
        <taxon>Chlorophyta</taxon>
        <taxon>core chlorophytes</taxon>
        <taxon>Trebouxiophyceae</taxon>
        <taxon>Trebouxiales</taxon>
        <taxon>Trebouxiaceae</taxon>
        <taxon>Myrmecia</taxon>
    </lineage>
</organism>
<accession>A0AAW1NYR4</accession>
<dbReference type="GO" id="GO:0009536">
    <property type="term" value="C:plastid"/>
    <property type="evidence" value="ECO:0007669"/>
    <property type="project" value="UniProtKB-SubCell"/>
</dbReference>
<keyword evidence="7 9" id="KW-0687">Ribonucleoprotein</keyword>
<dbReference type="Gene3D" id="3.90.470.10">
    <property type="entry name" value="Ribosomal protein L22/L17"/>
    <property type="match status" value="1"/>
</dbReference>
<dbReference type="InterPro" id="IPR036394">
    <property type="entry name" value="Ribosomal_uL22_sf"/>
</dbReference>
<evidence type="ECO:0000256" key="4">
    <source>
        <dbReference type="ARBA" id="ARBA00022730"/>
    </source>
</evidence>
<comment type="similarity">
    <text evidence="2 9">Belongs to the universal ribosomal protein uL22 family.</text>
</comment>
<gene>
    <name evidence="10" type="ORF">WJX72_007798</name>
</gene>
<protein>
    <recommendedName>
        <fullName evidence="8">Large ribosomal subunit protein uL22c</fullName>
    </recommendedName>
</protein>
<evidence type="ECO:0000256" key="7">
    <source>
        <dbReference type="ARBA" id="ARBA00023274"/>
    </source>
</evidence>
<dbReference type="Proteomes" id="UP001489004">
    <property type="component" value="Unassembled WGS sequence"/>
</dbReference>
<keyword evidence="11" id="KW-1185">Reference proteome</keyword>
<comment type="caution">
    <text evidence="10">The sequence shown here is derived from an EMBL/GenBank/DDBJ whole genome shotgun (WGS) entry which is preliminary data.</text>
</comment>
<evidence type="ECO:0000256" key="3">
    <source>
        <dbReference type="ARBA" id="ARBA00022640"/>
    </source>
</evidence>
<evidence type="ECO:0000313" key="10">
    <source>
        <dbReference type="EMBL" id="KAK9803169.1"/>
    </source>
</evidence>
<keyword evidence="6 9" id="KW-0689">Ribosomal protein</keyword>
<dbReference type="SUPFAM" id="SSF54843">
    <property type="entry name" value="Ribosomal protein L22"/>
    <property type="match status" value="1"/>
</dbReference>
<dbReference type="GO" id="GO:0003735">
    <property type="term" value="F:structural constituent of ribosome"/>
    <property type="evidence" value="ECO:0007669"/>
    <property type="project" value="InterPro"/>
</dbReference>
<keyword evidence="5" id="KW-0694">RNA-binding</keyword>
<keyword evidence="4" id="KW-0699">rRNA-binding</keyword>
<dbReference type="Pfam" id="PF00237">
    <property type="entry name" value="Ribosomal_L22"/>
    <property type="match status" value="1"/>
</dbReference>
<dbReference type="NCBIfam" id="TIGR01044">
    <property type="entry name" value="rplV_bact"/>
    <property type="match status" value="1"/>
</dbReference>
<dbReference type="EMBL" id="JALJOR010000023">
    <property type="protein sequence ID" value="KAK9803169.1"/>
    <property type="molecule type" value="Genomic_DNA"/>
</dbReference>
<dbReference type="HAMAP" id="MF_01331_B">
    <property type="entry name" value="Ribosomal_uL22_B"/>
    <property type="match status" value="1"/>
</dbReference>
<dbReference type="GO" id="GO:0006412">
    <property type="term" value="P:translation"/>
    <property type="evidence" value="ECO:0007669"/>
    <property type="project" value="InterPro"/>
</dbReference>
<dbReference type="PROSITE" id="PS00464">
    <property type="entry name" value="RIBOSOMAL_L22"/>
    <property type="match status" value="1"/>
</dbReference>
<dbReference type="GO" id="GO:0019843">
    <property type="term" value="F:rRNA binding"/>
    <property type="evidence" value="ECO:0007669"/>
    <property type="project" value="UniProtKB-KW"/>
</dbReference>
<name>A0AAW1NYR4_9CHLO</name>
<evidence type="ECO:0000313" key="11">
    <source>
        <dbReference type="Proteomes" id="UP001489004"/>
    </source>
</evidence>
<reference evidence="10 11" key="1">
    <citation type="journal article" date="2024" name="Nat. Commun.">
        <title>Phylogenomics reveals the evolutionary origins of lichenization in chlorophyte algae.</title>
        <authorList>
            <person name="Puginier C."/>
            <person name="Libourel C."/>
            <person name="Otte J."/>
            <person name="Skaloud P."/>
            <person name="Haon M."/>
            <person name="Grisel S."/>
            <person name="Petersen M."/>
            <person name="Berrin J.G."/>
            <person name="Delaux P.M."/>
            <person name="Dal Grande F."/>
            <person name="Keller J."/>
        </authorList>
    </citation>
    <scope>NUCLEOTIDE SEQUENCE [LARGE SCALE GENOMIC DNA]</scope>
    <source>
        <strain evidence="10 11">SAG 2043</strain>
    </source>
</reference>
<evidence type="ECO:0000256" key="5">
    <source>
        <dbReference type="ARBA" id="ARBA00022884"/>
    </source>
</evidence>
<evidence type="ECO:0000256" key="9">
    <source>
        <dbReference type="RuleBase" id="RU004005"/>
    </source>
</evidence>
<keyword evidence="3" id="KW-0934">Plastid</keyword>
<dbReference type="InterPro" id="IPR018260">
    <property type="entry name" value="Ribosomal_uL22_CS"/>
</dbReference>
<proteinExistence type="inferred from homology"/>
<evidence type="ECO:0000256" key="8">
    <source>
        <dbReference type="ARBA" id="ARBA00035285"/>
    </source>
</evidence>
<evidence type="ECO:0000256" key="1">
    <source>
        <dbReference type="ARBA" id="ARBA00004474"/>
    </source>
</evidence>